<dbReference type="EMBL" id="RKLV01000007">
    <property type="protein sequence ID" value="MCX2819380.1"/>
    <property type="molecule type" value="Genomic_DNA"/>
</dbReference>
<protein>
    <submittedName>
        <fullName evidence="2">Type I-D CRISPR-associated protein Cas10d/Csc3</fullName>
    </submittedName>
</protein>
<dbReference type="NCBIfam" id="TIGR03174">
    <property type="entry name" value="cas_Csc3"/>
    <property type="match status" value="1"/>
</dbReference>
<evidence type="ECO:0000256" key="1">
    <source>
        <dbReference type="SAM" id="MobiDB-lite"/>
    </source>
</evidence>
<accession>A0A9Q4GI12</accession>
<dbReference type="Proteomes" id="UP001149411">
    <property type="component" value="Unassembled WGS sequence"/>
</dbReference>
<feature type="region of interest" description="Disordered" evidence="1">
    <location>
        <begin position="135"/>
        <end position="155"/>
    </location>
</feature>
<dbReference type="RefSeq" id="WP_266087573.1">
    <property type="nucleotide sequence ID" value="NZ_RKLV01000007.1"/>
</dbReference>
<reference evidence="2" key="1">
    <citation type="submission" date="2022-09" db="EMBL/GenBank/DDBJ databases">
        <title>Haloadaptaus new haloarchaeum isolated from saline soil.</title>
        <authorList>
            <person name="Duran-Viseras A."/>
            <person name="Sanchez-Porro C."/>
            <person name="Ventosa A."/>
        </authorList>
    </citation>
    <scope>NUCLEOTIDE SEQUENCE</scope>
    <source>
        <strain evidence="2">F3-133</strain>
    </source>
</reference>
<comment type="caution">
    <text evidence="2">The sequence shown here is derived from an EMBL/GenBank/DDBJ whole genome shotgun (WGS) entry which is preliminary data.</text>
</comment>
<gene>
    <name evidence="2" type="primary">cas10d</name>
    <name evidence="2" type="ORF">EGH25_08460</name>
</gene>
<evidence type="ECO:0000313" key="2">
    <source>
        <dbReference type="EMBL" id="MCX2819380.1"/>
    </source>
</evidence>
<keyword evidence="3" id="KW-1185">Reference proteome</keyword>
<dbReference type="AlphaFoldDB" id="A0A9Q4GI12"/>
<dbReference type="InterPro" id="IPR017589">
    <property type="entry name" value="CRISPR-assoc_prot_Cas10d/Csc3"/>
</dbReference>
<evidence type="ECO:0000313" key="3">
    <source>
        <dbReference type="Proteomes" id="UP001149411"/>
    </source>
</evidence>
<organism evidence="2 3">
    <name type="scientific">Halorutilus salinus</name>
    <dbReference type="NCBI Taxonomy" id="2487751"/>
    <lineage>
        <taxon>Archaea</taxon>
        <taxon>Methanobacteriati</taxon>
        <taxon>Methanobacteriota</taxon>
        <taxon>Stenosarchaea group</taxon>
        <taxon>Halobacteria</taxon>
        <taxon>Halorutilales</taxon>
        <taxon>Halorutilaceae</taxon>
        <taxon>Halorutilus</taxon>
    </lineage>
</organism>
<name>A0A9Q4GI12_9EURY</name>
<sequence>MTQETSDIIDELARRAYDVARPTSFKAYAVERVFRESVKAITEMSSARPSEDDAKLYVSGRIQKMVGRGEQVYIVSEEKSDYGGTVEERAERYADYFVEEVLHGVCDGNPSRLKRMSNNLADGFYAATLKLWREDRNEDEEGEQAEEQESGQAQL</sequence>
<feature type="compositionally biased region" description="Acidic residues" evidence="1">
    <location>
        <begin position="137"/>
        <end position="149"/>
    </location>
</feature>
<proteinExistence type="predicted"/>